<keyword evidence="5 8" id="KW-0289">Folate biosynthesis</keyword>
<reference evidence="10 11" key="1">
    <citation type="submission" date="2017-09" db="EMBL/GenBank/DDBJ databases">
        <authorList>
            <person name="Ehlers B."/>
            <person name="Leendertz F.H."/>
        </authorList>
    </citation>
    <scope>NUCLEOTIDE SEQUENCE [LARGE SCALE GENOMIC DNA]</scope>
    <source>
        <strain evidence="10 11">DSM 16848</strain>
    </source>
</reference>
<evidence type="ECO:0000256" key="5">
    <source>
        <dbReference type="ARBA" id="ARBA00022909"/>
    </source>
</evidence>
<dbReference type="GO" id="GO:0005737">
    <property type="term" value="C:cytoplasm"/>
    <property type="evidence" value="ECO:0007669"/>
    <property type="project" value="TreeGrafter"/>
</dbReference>
<dbReference type="UniPathway" id="UPA00077">
    <property type="reaction ID" value="UER00154"/>
</dbReference>
<evidence type="ECO:0000256" key="4">
    <source>
        <dbReference type="ARBA" id="ARBA00005708"/>
    </source>
</evidence>
<dbReference type="PANTHER" id="PTHR42844">
    <property type="entry name" value="DIHYDRONEOPTERIN ALDOLASE 1-RELATED"/>
    <property type="match status" value="1"/>
</dbReference>
<dbReference type="InterPro" id="IPR043133">
    <property type="entry name" value="GTP-CH-I_C/QueF"/>
</dbReference>
<accession>A0A286EC71</accession>
<evidence type="ECO:0000256" key="8">
    <source>
        <dbReference type="RuleBase" id="RU362079"/>
    </source>
</evidence>
<evidence type="ECO:0000256" key="3">
    <source>
        <dbReference type="ARBA" id="ARBA00005013"/>
    </source>
</evidence>
<dbReference type="InterPro" id="IPR006157">
    <property type="entry name" value="FolB_dom"/>
</dbReference>
<evidence type="ECO:0000256" key="6">
    <source>
        <dbReference type="ARBA" id="ARBA00023235"/>
    </source>
</evidence>
<evidence type="ECO:0000256" key="7">
    <source>
        <dbReference type="ARBA" id="ARBA00023239"/>
    </source>
</evidence>
<proteinExistence type="inferred from homology"/>
<keyword evidence="6" id="KW-0413">Isomerase</keyword>
<name>A0A286EC71_9NEIS</name>
<dbReference type="PANTHER" id="PTHR42844:SF1">
    <property type="entry name" value="DIHYDRONEOPTERIN ALDOLASE 1-RELATED"/>
    <property type="match status" value="1"/>
</dbReference>
<dbReference type="SUPFAM" id="SSF55620">
    <property type="entry name" value="Tetrahydrobiopterin biosynthesis enzymes-like"/>
    <property type="match status" value="1"/>
</dbReference>
<organism evidence="10 11">
    <name type="scientific">Alysiella filiformis DSM 16848</name>
    <dbReference type="NCBI Taxonomy" id="1120981"/>
    <lineage>
        <taxon>Bacteria</taxon>
        <taxon>Pseudomonadati</taxon>
        <taxon>Pseudomonadota</taxon>
        <taxon>Betaproteobacteria</taxon>
        <taxon>Neisseriales</taxon>
        <taxon>Neisseriaceae</taxon>
        <taxon>Alysiella</taxon>
    </lineage>
</organism>
<dbReference type="NCBIfam" id="TIGR00525">
    <property type="entry name" value="folB"/>
    <property type="match status" value="1"/>
</dbReference>
<dbReference type="EC" id="4.1.2.25" evidence="8"/>
<comment type="function">
    <text evidence="8">Catalyzes the conversion of 7,8-dihydroneopterin to 6-hydroxymethyl-7,8-dihydropterin.</text>
</comment>
<comment type="pathway">
    <text evidence="3 8">Cofactor biosynthesis; tetrahydrofolate biosynthesis; 2-amino-4-hydroxy-6-hydroxymethyl-7,8-dihydropteridine diphosphate from 7,8-dihydroneopterin triphosphate: step 3/4.</text>
</comment>
<dbReference type="GO" id="GO:0046654">
    <property type="term" value="P:tetrahydrofolate biosynthetic process"/>
    <property type="evidence" value="ECO:0007669"/>
    <property type="project" value="UniProtKB-UniRule"/>
</dbReference>
<evidence type="ECO:0000313" key="10">
    <source>
        <dbReference type="EMBL" id="SOD68488.1"/>
    </source>
</evidence>
<dbReference type="Proteomes" id="UP000219669">
    <property type="component" value="Unassembled WGS sequence"/>
</dbReference>
<dbReference type="Gene3D" id="3.30.1130.10">
    <property type="match status" value="1"/>
</dbReference>
<dbReference type="SMART" id="SM00905">
    <property type="entry name" value="FolB"/>
    <property type="match status" value="1"/>
</dbReference>
<dbReference type="FunFam" id="3.30.1130.10:FF:000002">
    <property type="entry name" value="7,8-dihydroneopterin aldolase"/>
    <property type="match status" value="1"/>
</dbReference>
<dbReference type="GO" id="GO:0004150">
    <property type="term" value="F:dihydroneopterin aldolase activity"/>
    <property type="evidence" value="ECO:0007669"/>
    <property type="project" value="UniProtKB-UniRule"/>
</dbReference>
<evidence type="ECO:0000256" key="1">
    <source>
        <dbReference type="ARBA" id="ARBA00000693"/>
    </source>
</evidence>
<feature type="domain" description="Dihydroneopterin aldolase/epimerase" evidence="9">
    <location>
        <begin position="4"/>
        <end position="114"/>
    </location>
</feature>
<keyword evidence="7 8" id="KW-0456">Lyase</keyword>
<evidence type="ECO:0000256" key="2">
    <source>
        <dbReference type="ARBA" id="ARBA00001353"/>
    </source>
</evidence>
<dbReference type="GO" id="GO:0016853">
    <property type="term" value="F:isomerase activity"/>
    <property type="evidence" value="ECO:0007669"/>
    <property type="project" value="UniProtKB-KW"/>
</dbReference>
<sequence length="118" mass="13416">MDKIFLRGMKAKTLIGVYEWERQHPQTLVLDLEIGVNQFALASDNINETVHYGVVCEVVRAHLQTRSFMLLETLAQDIADLLFARFDGIVQLDIRVVKQGILPHVDEVGVAIQRFKTP</sequence>
<dbReference type="AlphaFoldDB" id="A0A286EC71"/>
<dbReference type="GO" id="GO:0046656">
    <property type="term" value="P:folic acid biosynthetic process"/>
    <property type="evidence" value="ECO:0007669"/>
    <property type="project" value="UniProtKB-UniRule"/>
</dbReference>
<evidence type="ECO:0000259" key="9">
    <source>
        <dbReference type="SMART" id="SM00905"/>
    </source>
</evidence>
<dbReference type="InterPro" id="IPR006156">
    <property type="entry name" value="Dihydroneopterin_aldolase"/>
</dbReference>
<keyword evidence="11" id="KW-1185">Reference proteome</keyword>
<dbReference type="RefSeq" id="WP_097114316.1">
    <property type="nucleotide sequence ID" value="NZ_CP083931.1"/>
</dbReference>
<dbReference type="Pfam" id="PF02152">
    <property type="entry name" value="FolB"/>
    <property type="match status" value="1"/>
</dbReference>
<dbReference type="NCBIfam" id="TIGR00526">
    <property type="entry name" value="folB_dom"/>
    <property type="match status" value="1"/>
</dbReference>
<dbReference type="EMBL" id="OCNF01000009">
    <property type="protein sequence ID" value="SOD68488.1"/>
    <property type="molecule type" value="Genomic_DNA"/>
</dbReference>
<dbReference type="CDD" id="cd00534">
    <property type="entry name" value="DHNA_DHNTPE"/>
    <property type="match status" value="1"/>
</dbReference>
<comment type="catalytic activity">
    <reaction evidence="2 8">
        <text>7,8-dihydroneopterin = 6-hydroxymethyl-7,8-dihydropterin + glycolaldehyde</text>
        <dbReference type="Rhea" id="RHEA:10540"/>
        <dbReference type="ChEBI" id="CHEBI:17001"/>
        <dbReference type="ChEBI" id="CHEBI:17071"/>
        <dbReference type="ChEBI" id="CHEBI:44841"/>
        <dbReference type="EC" id="4.1.2.25"/>
    </reaction>
</comment>
<comment type="similarity">
    <text evidence="4 8">Belongs to the DHNA family.</text>
</comment>
<comment type="catalytic activity">
    <reaction evidence="1">
        <text>7,8-dihydroneopterin = 7,8-dihydromonapterin</text>
        <dbReference type="Rhea" id="RHEA:45328"/>
        <dbReference type="ChEBI" id="CHEBI:17001"/>
        <dbReference type="ChEBI" id="CHEBI:71175"/>
        <dbReference type="EC" id="5.1.99.8"/>
    </reaction>
</comment>
<evidence type="ECO:0000313" key="11">
    <source>
        <dbReference type="Proteomes" id="UP000219669"/>
    </source>
</evidence>
<dbReference type="OrthoDB" id="9810587at2"/>
<protein>
    <recommendedName>
        <fullName evidence="8">7,8-dihydroneopterin aldolase</fullName>
        <ecNumber evidence="8">4.1.2.25</ecNumber>
    </recommendedName>
</protein>
<gene>
    <name evidence="10" type="ORF">SAMN02746062_01274</name>
</gene>